<organism evidence="17 18">
    <name type="scientific">Chara braunii</name>
    <name type="common">Braun's stonewort</name>
    <dbReference type="NCBI Taxonomy" id="69332"/>
    <lineage>
        <taxon>Eukaryota</taxon>
        <taxon>Viridiplantae</taxon>
        <taxon>Streptophyta</taxon>
        <taxon>Charophyceae</taxon>
        <taxon>Charales</taxon>
        <taxon>Characeae</taxon>
        <taxon>Chara</taxon>
    </lineage>
</organism>
<dbReference type="NCBIfam" id="TIGR01498">
    <property type="entry name" value="folK"/>
    <property type="match status" value="1"/>
</dbReference>
<evidence type="ECO:0000256" key="13">
    <source>
        <dbReference type="ARBA" id="ARBA00022909"/>
    </source>
</evidence>
<dbReference type="CDD" id="cd00739">
    <property type="entry name" value="DHPS"/>
    <property type="match status" value="1"/>
</dbReference>
<evidence type="ECO:0000256" key="12">
    <source>
        <dbReference type="ARBA" id="ARBA00022842"/>
    </source>
</evidence>
<feature type="domain" description="Pterin-binding" evidence="16">
    <location>
        <begin position="392"/>
        <end position="666"/>
    </location>
</feature>
<dbReference type="GO" id="GO:0005524">
    <property type="term" value="F:ATP binding"/>
    <property type="evidence" value="ECO:0007669"/>
    <property type="project" value="UniProtKB-KW"/>
</dbReference>
<dbReference type="PROSITE" id="PS00793">
    <property type="entry name" value="DHPS_2"/>
    <property type="match status" value="1"/>
</dbReference>
<evidence type="ECO:0000256" key="3">
    <source>
        <dbReference type="ARBA" id="ARBA00001946"/>
    </source>
</evidence>
<dbReference type="NCBIfam" id="TIGR01496">
    <property type="entry name" value="DHPS"/>
    <property type="match status" value="1"/>
</dbReference>
<evidence type="ECO:0000256" key="11">
    <source>
        <dbReference type="ARBA" id="ARBA00022840"/>
    </source>
</evidence>
<evidence type="ECO:0000256" key="2">
    <source>
        <dbReference type="ARBA" id="ARBA00000198"/>
    </source>
</evidence>
<evidence type="ECO:0000313" key="18">
    <source>
        <dbReference type="Proteomes" id="UP000265515"/>
    </source>
</evidence>
<feature type="region of interest" description="Disordered" evidence="15">
    <location>
        <begin position="189"/>
        <end position="210"/>
    </location>
</feature>
<evidence type="ECO:0000256" key="15">
    <source>
        <dbReference type="SAM" id="MobiDB-lite"/>
    </source>
</evidence>
<dbReference type="GO" id="GO:0003848">
    <property type="term" value="F:2-amino-4-hydroxy-6-hydroxymethyldihydropteridine diphosphokinase activity"/>
    <property type="evidence" value="ECO:0007669"/>
    <property type="project" value="UniProtKB-EC"/>
</dbReference>
<dbReference type="InterPro" id="IPR000489">
    <property type="entry name" value="Pterin-binding_dom"/>
</dbReference>
<evidence type="ECO:0000256" key="10">
    <source>
        <dbReference type="ARBA" id="ARBA00022777"/>
    </source>
</evidence>
<dbReference type="OMA" id="QVIWRES"/>
<dbReference type="FunFam" id="3.20.20.20:FF:000006">
    <property type="entry name" value="Dihydropteroate synthase"/>
    <property type="match status" value="1"/>
</dbReference>
<comment type="caution">
    <text evidence="17">The sequence shown here is derived from an EMBL/GenBank/DDBJ whole genome shotgun (WGS) entry which is preliminary data.</text>
</comment>
<dbReference type="InterPro" id="IPR011005">
    <property type="entry name" value="Dihydropteroate_synth-like_sf"/>
</dbReference>
<keyword evidence="9" id="KW-0547">Nucleotide-binding</keyword>
<accession>A0A388K8Q0</accession>
<proteinExistence type="inferred from homology"/>
<evidence type="ECO:0000256" key="7">
    <source>
        <dbReference type="ARBA" id="ARBA00022679"/>
    </source>
</evidence>
<dbReference type="Gramene" id="GBG66437">
    <property type="protein sequence ID" value="GBG66437"/>
    <property type="gene ID" value="CBR_g61480"/>
</dbReference>
<comment type="catalytic activity">
    <reaction evidence="1">
        <text>(7,8-dihydropterin-6-yl)methyl diphosphate + 4-aminobenzoate = 7,8-dihydropteroate + diphosphate</text>
        <dbReference type="Rhea" id="RHEA:19949"/>
        <dbReference type="ChEBI" id="CHEBI:17836"/>
        <dbReference type="ChEBI" id="CHEBI:17839"/>
        <dbReference type="ChEBI" id="CHEBI:33019"/>
        <dbReference type="ChEBI" id="CHEBI:72950"/>
        <dbReference type="EC" id="2.5.1.15"/>
    </reaction>
</comment>
<dbReference type="GO" id="GO:0004156">
    <property type="term" value="F:dihydropteroate synthase activity"/>
    <property type="evidence" value="ECO:0007669"/>
    <property type="project" value="UniProtKB-EC"/>
</dbReference>
<dbReference type="InterPro" id="IPR035907">
    <property type="entry name" value="Hppk_sf"/>
</dbReference>
<keyword evidence="7" id="KW-0808">Transferase</keyword>
<dbReference type="PANTHER" id="PTHR20941:SF1">
    <property type="entry name" value="FOLIC ACID SYNTHESIS PROTEIN FOL1"/>
    <property type="match status" value="1"/>
</dbReference>
<keyword evidence="8" id="KW-0479">Metal-binding</keyword>
<evidence type="ECO:0000259" key="16">
    <source>
        <dbReference type="PROSITE" id="PS50972"/>
    </source>
</evidence>
<keyword evidence="12" id="KW-0460">Magnesium</keyword>
<evidence type="ECO:0000256" key="9">
    <source>
        <dbReference type="ARBA" id="ARBA00022741"/>
    </source>
</evidence>
<evidence type="ECO:0000256" key="1">
    <source>
        <dbReference type="ARBA" id="ARBA00000012"/>
    </source>
</evidence>
<keyword evidence="10" id="KW-0418">Kinase</keyword>
<comment type="catalytic activity">
    <reaction evidence="2">
        <text>6-hydroxymethyl-7,8-dihydropterin + ATP = (7,8-dihydropterin-6-yl)methyl diphosphate + AMP + H(+)</text>
        <dbReference type="Rhea" id="RHEA:11412"/>
        <dbReference type="ChEBI" id="CHEBI:15378"/>
        <dbReference type="ChEBI" id="CHEBI:30616"/>
        <dbReference type="ChEBI" id="CHEBI:44841"/>
        <dbReference type="ChEBI" id="CHEBI:72950"/>
        <dbReference type="ChEBI" id="CHEBI:456215"/>
        <dbReference type="EC" id="2.7.6.3"/>
    </reaction>
</comment>
<comment type="similarity">
    <text evidence="6">In the C-terminal section; belongs to the DHPS family.</text>
</comment>
<protein>
    <recommendedName>
        <fullName evidence="16">Pterin-binding domain-containing protein</fullName>
    </recommendedName>
</protein>
<evidence type="ECO:0000256" key="14">
    <source>
        <dbReference type="ARBA" id="ARBA00023268"/>
    </source>
</evidence>
<gene>
    <name evidence="17" type="ORF">CBR_g61480</name>
</gene>
<comment type="pathway">
    <text evidence="5">Cofactor biosynthesis; tetrahydrofolate biosynthesis; 2-amino-4-hydroxy-6-hydroxymethyl-7,8-dihydropteridine diphosphate from 7,8-dihydroneopterin triphosphate: step 4/4.</text>
</comment>
<dbReference type="InterPro" id="IPR000550">
    <property type="entry name" value="Hppk"/>
</dbReference>
<dbReference type="Proteomes" id="UP000265515">
    <property type="component" value="Unassembled WGS sequence"/>
</dbReference>
<dbReference type="Gene3D" id="3.20.20.20">
    <property type="entry name" value="Dihydropteroate synthase-like"/>
    <property type="match status" value="1"/>
</dbReference>
<comment type="cofactor">
    <cofactor evidence="3">
        <name>Mg(2+)</name>
        <dbReference type="ChEBI" id="CHEBI:18420"/>
    </cofactor>
</comment>
<keyword evidence="11" id="KW-0067">ATP-binding</keyword>
<dbReference type="PANTHER" id="PTHR20941">
    <property type="entry name" value="FOLATE SYNTHESIS PROTEINS"/>
    <property type="match status" value="1"/>
</dbReference>
<dbReference type="OrthoDB" id="615426at2759"/>
<sequence>MRAIRTTPAASVRGMARVAIRSFFAWHHVDATCNRDTCRQDTSIVWRFSRRAPHFGGGMTGYPPAATEGRIPPARSEDLFFGSLASRASPSFAPASRCLRGAGADLGHNHNLSATSAKFGAVQVIWRESFVTAGGGLDPSAMPIERDCLVRGRGALLGGGKQHAESSARSTASLTSINEVATSAATSIAEGATSASRPIEETATSSSSLKENAVSSLFTQGSDTSAPDADGDRYFTASRSSCDSEVVIALGSNVGDRVENFKTALRRMREAGIHIVRHGCLYESAPAYVEDQPFFLNSAVSAHTDLSPRELLHELKAIEKEMGRDLNGRRFGPRPLDLDIIFYGNQSIMIDAGHLVVPHPRLLERSFVVAPMLDLLGTESGGASGNHWSRHPILGGGLSKHWQQMGGESTVGDGGQFFSLQSAIAQARKMALEGASIIDVGGQSTRPGAARVSVQEELARVIPVTQALASDPDLNGIALSIDTFYAKVAEDAVSAGAHIVNDVSAGTLDPKMIPTVARLGVPYVMMHMRGEPQTMQRKEYTSYEDICRDVSCELLEQARKAEEAGIPVWNIILDPGIGFAKTGAQSLQLLRDLPRFRSLIAEGSQALGHAPILVGVSRKGFLGRICNRHAPEDRDYASAAITAAAVSGGANIVRGHNVTATLDGARIGDAIGRWNSSSSQLP</sequence>
<reference evidence="17 18" key="1">
    <citation type="journal article" date="2018" name="Cell">
        <title>The Chara Genome: Secondary Complexity and Implications for Plant Terrestrialization.</title>
        <authorList>
            <person name="Nishiyama T."/>
            <person name="Sakayama H."/>
            <person name="Vries J.D."/>
            <person name="Buschmann H."/>
            <person name="Saint-Marcoux D."/>
            <person name="Ullrich K.K."/>
            <person name="Haas F.B."/>
            <person name="Vanderstraeten L."/>
            <person name="Becker D."/>
            <person name="Lang D."/>
            <person name="Vosolsobe S."/>
            <person name="Rombauts S."/>
            <person name="Wilhelmsson P.K.I."/>
            <person name="Janitza P."/>
            <person name="Kern R."/>
            <person name="Heyl A."/>
            <person name="Rumpler F."/>
            <person name="Villalobos L.I.A.C."/>
            <person name="Clay J.M."/>
            <person name="Skokan R."/>
            <person name="Toyoda A."/>
            <person name="Suzuki Y."/>
            <person name="Kagoshima H."/>
            <person name="Schijlen E."/>
            <person name="Tajeshwar N."/>
            <person name="Catarino B."/>
            <person name="Hetherington A.J."/>
            <person name="Saltykova A."/>
            <person name="Bonnot C."/>
            <person name="Breuninger H."/>
            <person name="Symeonidi A."/>
            <person name="Radhakrishnan G.V."/>
            <person name="Van Nieuwerburgh F."/>
            <person name="Deforce D."/>
            <person name="Chang C."/>
            <person name="Karol K.G."/>
            <person name="Hedrich R."/>
            <person name="Ulvskov P."/>
            <person name="Glockner G."/>
            <person name="Delwiche C.F."/>
            <person name="Petrasek J."/>
            <person name="Van de Peer Y."/>
            <person name="Friml J."/>
            <person name="Beilby M."/>
            <person name="Dolan L."/>
            <person name="Kohara Y."/>
            <person name="Sugano S."/>
            <person name="Fujiyama A."/>
            <person name="Delaux P.-M."/>
            <person name="Quint M."/>
            <person name="TheiBen G."/>
            <person name="Hagemann M."/>
            <person name="Harholt J."/>
            <person name="Dunand C."/>
            <person name="Zachgo S."/>
            <person name="Langdale J."/>
            <person name="Maumus F."/>
            <person name="Straeten D.V.D."/>
            <person name="Gould S.B."/>
            <person name="Rensing S.A."/>
        </authorList>
    </citation>
    <scope>NUCLEOTIDE SEQUENCE [LARGE SCALE GENOMIC DNA]</scope>
    <source>
        <strain evidence="17 18">S276</strain>
    </source>
</reference>
<dbReference type="PROSITE" id="PS00794">
    <property type="entry name" value="HPPK"/>
    <property type="match status" value="1"/>
</dbReference>
<evidence type="ECO:0000256" key="5">
    <source>
        <dbReference type="ARBA" id="ARBA00005051"/>
    </source>
</evidence>
<keyword evidence="13" id="KW-0289">Folate biosynthesis</keyword>
<evidence type="ECO:0000313" key="17">
    <source>
        <dbReference type="EMBL" id="GBG66437.1"/>
    </source>
</evidence>
<dbReference type="STRING" id="69332.A0A388K8Q0"/>
<dbReference type="SUPFAM" id="SSF51717">
    <property type="entry name" value="Dihydropteroate synthetase-like"/>
    <property type="match status" value="1"/>
</dbReference>
<dbReference type="SUPFAM" id="SSF55083">
    <property type="entry name" value="6-hydroxymethyl-7,8-dihydropterin pyrophosphokinase, HPPK"/>
    <property type="match status" value="1"/>
</dbReference>
<dbReference type="InterPro" id="IPR006390">
    <property type="entry name" value="DHP_synth_dom"/>
</dbReference>
<name>A0A388K8Q0_CHABU</name>
<evidence type="ECO:0000256" key="6">
    <source>
        <dbReference type="ARBA" id="ARBA00009951"/>
    </source>
</evidence>
<comment type="pathway">
    <text evidence="4">Cofactor biosynthesis; tetrahydrofolate biosynthesis; 7,8-dihydrofolate from 2-amino-4-hydroxy-6-hydroxymethyl-7,8-dihydropteridine diphosphate and 4-aminobenzoate: step 1/2.</text>
</comment>
<dbReference type="GO" id="GO:0046872">
    <property type="term" value="F:metal ion binding"/>
    <property type="evidence" value="ECO:0007669"/>
    <property type="project" value="UniProtKB-KW"/>
</dbReference>
<dbReference type="GO" id="GO:0046654">
    <property type="term" value="P:tetrahydrofolate biosynthetic process"/>
    <property type="evidence" value="ECO:0007669"/>
    <property type="project" value="UniProtKB-UniPathway"/>
</dbReference>
<dbReference type="CDD" id="cd00483">
    <property type="entry name" value="HPPK"/>
    <property type="match status" value="1"/>
</dbReference>
<dbReference type="UniPathway" id="UPA00077">
    <property type="reaction ID" value="UER00155"/>
</dbReference>
<keyword evidence="14" id="KW-0511">Multifunctional enzyme</keyword>
<dbReference type="AlphaFoldDB" id="A0A388K8Q0"/>
<dbReference type="Gene3D" id="3.30.70.560">
    <property type="entry name" value="7,8-Dihydro-6-hydroxymethylpterin-pyrophosphokinase HPPK"/>
    <property type="match status" value="1"/>
</dbReference>
<dbReference type="InterPro" id="IPR045031">
    <property type="entry name" value="DHP_synth-like"/>
</dbReference>
<evidence type="ECO:0000256" key="4">
    <source>
        <dbReference type="ARBA" id="ARBA00004763"/>
    </source>
</evidence>
<evidence type="ECO:0000256" key="8">
    <source>
        <dbReference type="ARBA" id="ARBA00022723"/>
    </source>
</evidence>
<dbReference type="Pfam" id="PF01288">
    <property type="entry name" value="HPPK"/>
    <property type="match status" value="1"/>
</dbReference>
<keyword evidence="18" id="KW-1185">Reference proteome</keyword>
<dbReference type="Pfam" id="PF00809">
    <property type="entry name" value="Pterin_bind"/>
    <property type="match status" value="1"/>
</dbReference>
<dbReference type="GO" id="GO:0016301">
    <property type="term" value="F:kinase activity"/>
    <property type="evidence" value="ECO:0007669"/>
    <property type="project" value="UniProtKB-KW"/>
</dbReference>
<dbReference type="EMBL" id="BFEA01000074">
    <property type="protein sequence ID" value="GBG66437.1"/>
    <property type="molecule type" value="Genomic_DNA"/>
</dbReference>
<dbReference type="GO" id="GO:0046656">
    <property type="term" value="P:folic acid biosynthetic process"/>
    <property type="evidence" value="ECO:0007669"/>
    <property type="project" value="UniProtKB-KW"/>
</dbReference>
<dbReference type="PROSITE" id="PS50972">
    <property type="entry name" value="PTERIN_BINDING"/>
    <property type="match status" value="1"/>
</dbReference>